<accession>J0D973</accession>
<dbReference type="OrthoDB" id="3049395at2759"/>
<dbReference type="AlphaFoldDB" id="J0D973"/>
<gene>
    <name evidence="1" type="ORF">AURDEDRAFT_74356</name>
</gene>
<dbReference type="EMBL" id="JH687865">
    <property type="protein sequence ID" value="EJD36321.1"/>
    <property type="molecule type" value="Genomic_DNA"/>
</dbReference>
<dbReference type="KEGG" id="adl:AURDEDRAFT_74356"/>
<keyword evidence="2" id="KW-1185">Reference proteome</keyword>
<dbReference type="Proteomes" id="UP000006514">
    <property type="component" value="Unassembled WGS sequence"/>
</dbReference>
<dbReference type="InParanoid" id="J0D973"/>
<evidence type="ECO:0000313" key="2">
    <source>
        <dbReference type="Proteomes" id="UP000006514"/>
    </source>
</evidence>
<reference evidence="2" key="1">
    <citation type="journal article" date="2012" name="Science">
        <title>The Paleozoic origin of enzymatic lignin decomposition reconstructed from 31 fungal genomes.</title>
        <authorList>
            <person name="Floudas D."/>
            <person name="Binder M."/>
            <person name="Riley R."/>
            <person name="Barry K."/>
            <person name="Blanchette R.A."/>
            <person name="Henrissat B."/>
            <person name="Martinez A.T."/>
            <person name="Otillar R."/>
            <person name="Spatafora J.W."/>
            <person name="Yadav J.S."/>
            <person name="Aerts A."/>
            <person name="Benoit I."/>
            <person name="Boyd A."/>
            <person name="Carlson A."/>
            <person name="Copeland A."/>
            <person name="Coutinho P.M."/>
            <person name="de Vries R.P."/>
            <person name="Ferreira P."/>
            <person name="Findley K."/>
            <person name="Foster B."/>
            <person name="Gaskell J."/>
            <person name="Glotzer D."/>
            <person name="Gorecki P."/>
            <person name="Heitman J."/>
            <person name="Hesse C."/>
            <person name="Hori C."/>
            <person name="Igarashi K."/>
            <person name="Jurgens J.A."/>
            <person name="Kallen N."/>
            <person name="Kersten P."/>
            <person name="Kohler A."/>
            <person name="Kuees U."/>
            <person name="Kumar T.K.A."/>
            <person name="Kuo A."/>
            <person name="LaButti K."/>
            <person name="Larrondo L.F."/>
            <person name="Lindquist E."/>
            <person name="Ling A."/>
            <person name="Lombard V."/>
            <person name="Lucas S."/>
            <person name="Lundell T."/>
            <person name="Martin R."/>
            <person name="McLaughlin D.J."/>
            <person name="Morgenstern I."/>
            <person name="Morin E."/>
            <person name="Murat C."/>
            <person name="Nagy L.G."/>
            <person name="Nolan M."/>
            <person name="Ohm R.A."/>
            <person name="Patyshakuliyeva A."/>
            <person name="Rokas A."/>
            <person name="Ruiz-Duenas F.J."/>
            <person name="Sabat G."/>
            <person name="Salamov A."/>
            <person name="Samejima M."/>
            <person name="Schmutz J."/>
            <person name="Slot J.C."/>
            <person name="St John F."/>
            <person name="Stenlid J."/>
            <person name="Sun H."/>
            <person name="Sun S."/>
            <person name="Syed K."/>
            <person name="Tsang A."/>
            <person name="Wiebenga A."/>
            <person name="Young D."/>
            <person name="Pisabarro A."/>
            <person name="Eastwood D.C."/>
            <person name="Martin F."/>
            <person name="Cullen D."/>
            <person name="Grigoriev I.V."/>
            <person name="Hibbett D.S."/>
        </authorList>
    </citation>
    <scope>NUCLEOTIDE SEQUENCE [LARGE SCALE GENOMIC DNA]</scope>
    <source>
        <strain evidence="2">TFB10046</strain>
    </source>
</reference>
<organism evidence="1 2">
    <name type="scientific">Auricularia subglabra (strain TFB-10046 / SS5)</name>
    <name type="common">White-rot fungus</name>
    <name type="synonym">Auricularia delicata (strain TFB10046)</name>
    <dbReference type="NCBI Taxonomy" id="717982"/>
    <lineage>
        <taxon>Eukaryota</taxon>
        <taxon>Fungi</taxon>
        <taxon>Dikarya</taxon>
        <taxon>Basidiomycota</taxon>
        <taxon>Agaricomycotina</taxon>
        <taxon>Agaricomycetes</taxon>
        <taxon>Auriculariales</taxon>
        <taxon>Auriculariaceae</taxon>
        <taxon>Auricularia</taxon>
    </lineage>
</organism>
<evidence type="ECO:0000313" key="1">
    <source>
        <dbReference type="EMBL" id="EJD36321.1"/>
    </source>
</evidence>
<proteinExistence type="predicted"/>
<evidence type="ECO:0008006" key="3">
    <source>
        <dbReference type="Google" id="ProtNLM"/>
    </source>
</evidence>
<sequence>MNPLNPVPASFDGILQELDALRAGLIPLRTVDTTAEQFFDGPLTQADVTEMRQHQKSHSPGETTGHDLVTDCDIEEMDDDASLTSAEDLHTIGAESKALKTFTFLALLRIVRWTEARGILPPSQNGFRKGYRTTNNVFILRCLIDKARSLGKTLYVATIDITNAFPSTNRPTLWLKLRALGMQGRIYD</sequence>
<dbReference type="eggNOG" id="ENOG502RSEK">
    <property type="taxonomic scope" value="Eukaryota"/>
</dbReference>
<feature type="non-terminal residue" evidence="1">
    <location>
        <position position="188"/>
    </location>
</feature>
<name>J0D973_AURST</name>
<protein>
    <recommendedName>
        <fullName evidence="3">Reverse transcriptase domain-containing protein</fullName>
    </recommendedName>
</protein>